<comment type="caution">
    <text evidence="2">The sequence shown here is derived from an EMBL/GenBank/DDBJ whole genome shotgun (WGS) entry which is preliminary data.</text>
</comment>
<feature type="compositionally biased region" description="Basic and acidic residues" evidence="1">
    <location>
        <begin position="22"/>
        <end position="38"/>
    </location>
</feature>
<sequence>MSVTQEADGIEAAVIGDLEPLAGERPEKPVQFRLHDPTQECPGARRRARPGGRDGEMRDLGSAAAVARRREAVFIIHTRAPGPFLTKGNQTAADRPPSTLMAAPLM</sequence>
<dbReference type="AlphaFoldDB" id="A0A511H7P4"/>
<evidence type="ECO:0000256" key="1">
    <source>
        <dbReference type="SAM" id="MobiDB-lite"/>
    </source>
</evidence>
<evidence type="ECO:0000313" key="3">
    <source>
        <dbReference type="Proteomes" id="UP000321224"/>
    </source>
</evidence>
<protein>
    <submittedName>
        <fullName evidence="2">Uncharacterized protein</fullName>
    </submittedName>
</protein>
<feature type="region of interest" description="Disordered" evidence="1">
    <location>
        <begin position="83"/>
        <end position="106"/>
    </location>
</feature>
<organism evidence="2 3">
    <name type="scientific">Myxococcus virescens</name>
    <dbReference type="NCBI Taxonomy" id="83456"/>
    <lineage>
        <taxon>Bacteria</taxon>
        <taxon>Pseudomonadati</taxon>
        <taxon>Myxococcota</taxon>
        <taxon>Myxococcia</taxon>
        <taxon>Myxococcales</taxon>
        <taxon>Cystobacterineae</taxon>
        <taxon>Myxococcaceae</taxon>
        <taxon>Myxococcus</taxon>
    </lineage>
</organism>
<evidence type="ECO:0000313" key="2">
    <source>
        <dbReference type="EMBL" id="GEL69551.1"/>
    </source>
</evidence>
<gene>
    <name evidence="2" type="ORF">MVI01_13350</name>
</gene>
<proteinExistence type="predicted"/>
<dbReference type="Proteomes" id="UP000321224">
    <property type="component" value="Unassembled WGS sequence"/>
</dbReference>
<name>A0A511H7P4_9BACT</name>
<dbReference type="EMBL" id="BJVY01000005">
    <property type="protein sequence ID" value="GEL69551.1"/>
    <property type="molecule type" value="Genomic_DNA"/>
</dbReference>
<feature type="region of interest" description="Disordered" evidence="1">
    <location>
        <begin position="1"/>
        <end position="63"/>
    </location>
</feature>
<reference evidence="2 3" key="1">
    <citation type="submission" date="2019-07" db="EMBL/GenBank/DDBJ databases">
        <title>Whole genome shotgun sequence of Myxococcus virescens NBRC 100334.</title>
        <authorList>
            <person name="Hosoyama A."/>
            <person name="Uohara A."/>
            <person name="Ohji S."/>
            <person name="Ichikawa N."/>
        </authorList>
    </citation>
    <scope>NUCLEOTIDE SEQUENCE [LARGE SCALE GENOMIC DNA]</scope>
    <source>
        <strain evidence="2 3">NBRC 100334</strain>
    </source>
</reference>
<accession>A0A511H7P4</accession>